<evidence type="ECO:0000313" key="1">
    <source>
        <dbReference type="EMBL" id="MDJ1641174.1"/>
    </source>
</evidence>
<gene>
    <name evidence="1" type="ORF">P5W92_12265</name>
</gene>
<reference evidence="1 2" key="1">
    <citation type="submission" date="2023-04" db="EMBL/GenBank/DDBJ databases">
        <title>A novel species of the genus Streptomyces: Streptomyces pakalii sp. nov. isolated from a Mexican soil jungle.</title>
        <authorList>
            <person name="Chavez-Hernandez M.A."/>
            <person name="Ortiz-Alvarez J."/>
            <person name="Villa-Tanaca L."/>
            <person name="Hernandez-Rodriguez C."/>
        </authorList>
    </citation>
    <scope>NUCLEOTIDE SEQUENCE [LARGE SCALE GENOMIC DNA]</scope>
    <source>
        <strain evidence="1 2">ENCB-J15</strain>
    </source>
</reference>
<evidence type="ECO:0000313" key="2">
    <source>
        <dbReference type="Proteomes" id="UP001237194"/>
    </source>
</evidence>
<sequence>MNVGGRSCYRYVGPADLKAAVRPGSGGRRIGSAADFTHPMVFRRRPGCQEHNIVREDDFVRVFCGSDLPKAWNIDADSRC</sequence>
<dbReference type="EMBL" id="JARWAF010000005">
    <property type="protein sequence ID" value="MDJ1641174.1"/>
    <property type="molecule type" value="Genomic_DNA"/>
</dbReference>
<comment type="caution">
    <text evidence="1">The sequence shown here is derived from an EMBL/GenBank/DDBJ whole genome shotgun (WGS) entry which is preliminary data.</text>
</comment>
<name>A0ABT7D5U4_9ACTN</name>
<proteinExistence type="predicted"/>
<accession>A0ABT7D5U4</accession>
<dbReference type="RefSeq" id="WP_283894160.1">
    <property type="nucleotide sequence ID" value="NZ_JARWAF010000005.1"/>
</dbReference>
<organism evidence="1 2">
    <name type="scientific">Streptomyces pakalii</name>
    <dbReference type="NCBI Taxonomy" id="3036494"/>
    <lineage>
        <taxon>Bacteria</taxon>
        <taxon>Bacillati</taxon>
        <taxon>Actinomycetota</taxon>
        <taxon>Actinomycetes</taxon>
        <taxon>Kitasatosporales</taxon>
        <taxon>Streptomycetaceae</taxon>
        <taxon>Streptomyces</taxon>
    </lineage>
</organism>
<protein>
    <submittedName>
        <fullName evidence="1">Uncharacterized protein</fullName>
    </submittedName>
</protein>
<keyword evidence="2" id="KW-1185">Reference proteome</keyword>
<dbReference type="Proteomes" id="UP001237194">
    <property type="component" value="Unassembled WGS sequence"/>
</dbReference>